<evidence type="ECO:0000259" key="1">
    <source>
        <dbReference type="Pfam" id="PF12697"/>
    </source>
</evidence>
<dbReference type="PANTHER" id="PTHR43798:SF33">
    <property type="entry name" value="HYDROLASE, PUTATIVE (AFU_ORTHOLOGUE AFUA_2G14860)-RELATED"/>
    <property type="match status" value="1"/>
</dbReference>
<keyword evidence="2" id="KW-0378">Hydrolase</keyword>
<dbReference type="RefSeq" id="WP_003803616.1">
    <property type="nucleotide sequence ID" value="NZ_CP049362.1"/>
</dbReference>
<dbReference type="SUPFAM" id="SSF53474">
    <property type="entry name" value="alpha/beta-Hydrolases"/>
    <property type="match status" value="1"/>
</dbReference>
<dbReference type="Pfam" id="PF12697">
    <property type="entry name" value="Abhydrolase_6"/>
    <property type="match status" value="1"/>
</dbReference>
<accession>A0ABX8STC9</accession>
<dbReference type="Gene3D" id="3.40.50.1820">
    <property type="entry name" value="alpha/beta hydrolase"/>
    <property type="match status" value="1"/>
</dbReference>
<reference evidence="2 3" key="1">
    <citation type="submission" date="2020-02" db="EMBL/GenBank/DDBJ databases">
        <title>Partial ammonium oxidation to N2 by heterotrophic bacteria.</title>
        <authorList>
            <person name="Wu M."/>
        </authorList>
    </citation>
    <scope>NUCLEOTIDE SEQUENCE [LARGE SCALE GENOMIC DNA]</scope>
    <source>
        <strain evidence="2 3">HO-1</strain>
    </source>
</reference>
<organism evidence="2 3">
    <name type="scientific">Alcaligenes ammonioxydans</name>
    <dbReference type="NCBI Taxonomy" id="2582914"/>
    <lineage>
        <taxon>Bacteria</taxon>
        <taxon>Pseudomonadati</taxon>
        <taxon>Pseudomonadota</taxon>
        <taxon>Betaproteobacteria</taxon>
        <taxon>Burkholderiales</taxon>
        <taxon>Alcaligenaceae</taxon>
        <taxon>Alcaligenes</taxon>
    </lineage>
</organism>
<proteinExistence type="predicted"/>
<dbReference type="GO" id="GO:0016787">
    <property type="term" value="F:hydrolase activity"/>
    <property type="evidence" value="ECO:0007669"/>
    <property type="project" value="UniProtKB-KW"/>
</dbReference>
<dbReference type="InterPro" id="IPR000073">
    <property type="entry name" value="AB_hydrolase_1"/>
</dbReference>
<gene>
    <name evidence="2" type="ORF">FE795_03470</name>
</gene>
<sequence length="279" mass="31546">MTTLDSSLQFASLTQGTQAIELEYQRIYPERETAPLLVFLHEGLGSIAMWKNWPAQLCEHTGCSGLMYSRYGYGRSTPRPDNRPKTPDYLHEQALDVLPQLLQHLGEDGQKRPIVLVGHSDGGSIALLAASGFGEKLQGIVVMAPHLFVEDISLRGILVAREAYEQGFLRERLARYHDDVESAFWGWNATWTEPEFRDWNIEQEVSRIPCPVLAIQGVDDEYGTLEQIRRIKQLVPHTELLELEQCGHLPYRDKETQVNQAIAEFLQQTARSTADSPSS</sequence>
<dbReference type="InterPro" id="IPR050266">
    <property type="entry name" value="AB_hydrolase_sf"/>
</dbReference>
<protein>
    <submittedName>
        <fullName evidence="2">Alpha/beta hydrolase</fullName>
    </submittedName>
</protein>
<dbReference type="InterPro" id="IPR029058">
    <property type="entry name" value="AB_hydrolase_fold"/>
</dbReference>
<evidence type="ECO:0000313" key="3">
    <source>
        <dbReference type="Proteomes" id="UP000826050"/>
    </source>
</evidence>
<feature type="domain" description="AB hydrolase-1" evidence="1">
    <location>
        <begin position="37"/>
        <end position="259"/>
    </location>
</feature>
<evidence type="ECO:0000313" key="2">
    <source>
        <dbReference type="EMBL" id="QXX78163.1"/>
    </source>
</evidence>
<keyword evidence="3" id="KW-1185">Reference proteome</keyword>
<dbReference type="EMBL" id="CP049362">
    <property type="protein sequence ID" value="QXX78163.1"/>
    <property type="molecule type" value="Genomic_DNA"/>
</dbReference>
<name>A0ABX8STC9_9BURK</name>
<dbReference type="PANTHER" id="PTHR43798">
    <property type="entry name" value="MONOACYLGLYCEROL LIPASE"/>
    <property type="match status" value="1"/>
</dbReference>
<dbReference type="Proteomes" id="UP000826050">
    <property type="component" value="Chromosome"/>
</dbReference>